<gene>
    <name evidence="11" type="ORF">VNO77_20407</name>
</gene>
<organism evidence="11 12">
    <name type="scientific">Canavalia gladiata</name>
    <name type="common">Sword bean</name>
    <name type="synonym">Dolichos gladiatus</name>
    <dbReference type="NCBI Taxonomy" id="3824"/>
    <lineage>
        <taxon>Eukaryota</taxon>
        <taxon>Viridiplantae</taxon>
        <taxon>Streptophyta</taxon>
        <taxon>Embryophyta</taxon>
        <taxon>Tracheophyta</taxon>
        <taxon>Spermatophyta</taxon>
        <taxon>Magnoliopsida</taxon>
        <taxon>eudicotyledons</taxon>
        <taxon>Gunneridae</taxon>
        <taxon>Pentapetalae</taxon>
        <taxon>rosids</taxon>
        <taxon>fabids</taxon>
        <taxon>Fabales</taxon>
        <taxon>Fabaceae</taxon>
        <taxon>Papilionoideae</taxon>
        <taxon>50 kb inversion clade</taxon>
        <taxon>NPAAA clade</taxon>
        <taxon>indigoferoid/millettioid clade</taxon>
        <taxon>Phaseoleae</taxon>
        <taxon>Canavalia</taxon>
    </lineage>
</organism>
<accession>A0AAN9QME5</accession>
<dbReference type="Proteomes" id="UP001367508">
    <property type="component" value="Unassembled WGS sequence"/>
</dbReference>
<proteinExistence type="inferred from homology"/>
<protein>
    <submittedName>
        <fullName evidence="11">Uncharacterized protein</fullName>
    </submittedName>
</protein>
<keyword evidence="6" id="KW-0809">Transit peptide</keyword>
<dbReference type="GO" id="GO:0099402">
    <property type="term" value="P:plant organ development"/>
    <property type="evidence" value="ECO:0007669"/>
    <property type="project" value="TreeGrafter"/>
</dbReference>
<keyword evidence="8 10" id="KW-0472">Membrane</keyword>
<dbReference type="Pfam" id="PF11891">
    <property type="entry name" value="RETICULATA-like"/>
    <property type="match status" value="1"/>
</dbReference>
<keyword evidence="4" id="KW-0934">Plastid</keyword>
<dbReference type="AlphaFoldDB" id="A0AAN9QME5"/>
<feature type="compositionally biased region" description="Acidic residues" evidence="9">
    <location>
        <begin position="145"/>
        <end position="155"/>
    </location>
</feature>
<feature type="region of interest" description="Disordered" evidence="9">
    <location>
        <begin position="79"/>
        <end position="155"/>
    </location>
</feature>
<evidence type="ECO:0000313" key="11">
    <source>
        <dbReference type="EMBL" id="KAK7339726.1"/>
    </source>
</evidence>
<evidence type="ECO:0000256" key="7">
    <source>
        <dbReference type="ARBA" id="ARBA00022989"/>
    </source>
</evidence>
<feature type="compositionally biased region" description="Polar residues" evidence="9">
    <location>
        <begin position="79"/>
        <end position="89"/>
    </location>
</feature>
<dbReference type="EMBL" id="JAYMYQ010000004">
    <property type="protein sequence ID" value="KAK7339726.1"/>
    <property type="molecule type" value="Genomic_DNA"/>
</dbReference>
<feature type="compositionally biased region" description="Basic and acidic residues" evidence="9">
    <location>
        <begin position="97"/>
        <end position="118"/>
    </location>
</feature>
<evidence type="ECO:0000313" key="12">
    <source>
        <dbReference type="Proteomes" id="UP001367508"/>
    </source>
</evidence>
<evidence type="ECO:0000256" key="9">
    <source>
        <dbReference type="SAM" id="MobiDB-lite"/>
    </source>
</evidence>
<evidence type="ECO:0000256" key="8">
    <source>
        <dbReference type="ARBA" id="ARBA00023136"/>
    </source>
</evidence>
<comment type="similarity">
    <text evidence="2">Belongs to the RETICULATA family.</text>
</comment>
<keyword evidence="12" id="KW-1185">Reference proteome</keyword>
<evidence type="ECO:0000256" key="3">
    <source>
        <dbReference type="ARBA" id="ARBA00022528"/>
    </source>
</evidence>
<keyword evidence="7 10" id="KW-1133">Transmembrane helix</keyword>
<feature type="transmembrane region" description="Helical" evidence="10">
    <location>
        <begin position="262"/>
        <end position="285"/>
    </location>
</feature>
<comment type="subcellular location">
    <subcellularLocation>
        <location evidence="1">Plastid</location>
        <location evidence="1">Chloroplast membrane</location>
        <topology evidence="1">Multi-pass membrane protein</topology>
    </subcellularLocation>
</comment>
<evidence type="ECO:0000256" key="10">
    <source>
        <dbReference type="SAM" id="Phobius"/>
    </source>
</evidence>
<feature type="transmembrane region" description="Helical" evidence="10">
    <location>
        <begin position="335"/>
        <end position="355"/>
    </location>
</feature>
<dbReference type="InterPro" id="IPR021825">
    <property type="entry name" value="RETICULATA-related"/>
</dbReference>
<comment type="caution">
    <text evidence="11">The sequence shown here is derived from an EMBL/GenBank/DDBJ whole genome shotgun (WGS) entry which is preliminary data.</text>
</comment>
<evidence type="ECO:0000256" key="5">
    <source>
        <dbReference type="ARBA" id="ARBA00022692"/>
    </source>
</evidence>
<sequence>MAGCSSNFSVARVINVRKEAVLGKLGNQDSSLSKLSFRVVLKEAAFPAICGNKCNGSYVSMQKKQTFFVMCMSQPQAESQSAGATSTGFSEGGSDSVMRKDHKISDRELNSKSDRNDSNEVIFDGNDGNGRFGNGGAGDGNGGGDGDDDGNDKEEEEFGPLLRYEEVMRETEARGAILPLDMIEAAKSVGIRKVLLLRYLDLQGSFWPLGFLMKSCAMLRNRMLADPSFLFKIGSEIVIDTCCATFAEVQKRGKDFWAEFELYLADLLVGLVVNVALVGMLAPYARIGKPSISRGFLGRMQKAYAALPSSVFEAERPGCRFSVQQRLGTYFYKGIMYGAVGFACGIIGQGIANLVMTAKRSIKKSEEDIPVPPLVKSAALWGVFLAVSSNTRYQIINGLERVVEASPLAKQVPPVAMAFTVGVRFANNVYGGMQFVDWARWSGVQ</sequence>
<evidence type="ECO:0000256" key="6">
    <source>
        <dbReference type="ARBA" id="ARBA00022946"/>
    </source>
</evidence>
<dbReference type="PANTHER" id="PTHR31038">
    <property type="entry name" value="EXPRESSED PROTEIN-RELATED"/>
    <property type="match status" value="1"/>
</dbReference>
<keyword evidence="3" id="KW-0150">Chloroplast</keyword>
<name>A0AAN9QME5_CANGL</name>
<evidence type="ECO:0000256" key="2">
    <source>
        <dbReference type="ARBA" id="ARBA00010793"/>
    </source>
</evidence>
<dbReference type="GO" id="GO:0009706">
    <property type="term" value="C:chloroplast inner membrane"/>
    <property type="evidence" value="ECO:0007669"/>
    <property type="project" value="TreeGrafter"/>
</dbReference>
<keyword evidence="5 10" id="KW-0812">Transmembrane</keyword>
<dbReference type="PANTHER" id="PTHR31038:SF10">
    <property type="entry name" value="OS04G0524400 PROTEIN"/>
    <property type="match status" value="1"/>
</dbReference>
<evidence type="ECO:0000256" key="1">
    <source>
        <dbReference type="ARBA" id="ARBA00004508"/>
    </source>
</evidence>
<evidence type="ECO:0000256" key="4">
    <source>
        <dbReference type="ARBA" id="ARBA00022640"/>
    </source>
</evidence>
<reference evidence="11 12" key="1">
    <citation type="submission" date="2024-01" db="EMBL/GenBank/DDBJ databases">
        <title>The genomes of 5 underutilized Papilionoideae crops provide insights into root nodulation and disease resistanc.</title>
        <authorList>
            <person name="Jiang F."/>
        </authorList>
    </citation>
    <scope>NUCLEOTIDE SEQUENCE [LARGE SCALE GENOMIC DNA]</scope>
    <source>
        <strain evidence="11">LVBAO_FW01</strain>
        <tissue evidence="11">Leaves</tissue>
    </source>
</reference>
<feature type="compositionally biased region" description="Gly residues" evidence="9">
    <location>
        <begin position="127"/>
        <end position="144"/>
    </location>
</feature>